<evidence type="ECO:0000256" key="6">
    <source>
        <dbReference type="SAM" id="Phobius"/>
    </source>
</evidence>
<dbReference type="Pfam" id="PF01895">
    <property type="entry name" value="PhoU"/>
    <property type="match status" value="1"/>
</dbReference>
<dbReference type="InterPro" id="IPR004633">
    <property type="entry name" value="NaPi_cotrn-rel/YqeW-like"/>
</dbReference>
<keyword evidence="9" id="KW-1185">Reference proteome</keyword>
<accession>A0A917ANP8</accession>
<evidence type="ECO:0000259" key="7">
    <source>
        <dbReference type="Pfam" id="PF01895"/>
    </source>
</evidence>
<dbReference type="GO" id="GO:0005886">
    <property type="term" value="C:plasma membrane"/>
    <property type="evidence" value="ECO:0007669"/>
    <property type="project" value="UniProtKB-SubCell"/>
</dbReference>
<sequence>MITELNHLELSTGLIGGLALFLFGMDIMTRALKQVAGASMKSILARMTGNRFLGMSAGAIVTAIIQSSSITTVLLVGFVSAGLMTSAQSVAVILGANIGTTITAQILAFKVTALALPVLSVGFFVSFVAKNKVTREYGRILLGVGMVFFGMAIMSDAMKPLRDFQPFLNFMLSLESVFLAALVGAGFTALVQSSSATTGILIVMAGQGLIGLEPAVALALGANIGTCVTALLAAIGKRREAVRVALVHTIFNVAGVLIWIGFVEELAGFARHISIGAEAGEVSLPRQIANVHTFFNIVNAFLFIGFTKQINRFVEWLVPERLEKPEPGFAPKHLDPKFLDVPAIAIDAVRLEILHLGQLLRNLLSTAIPTVTTGSPLEIDELRVLDRPVDLLHREIVGYMRQISLRSLPAEESDLLIGLVKIANDMEHIGDLVATGMVTSARKRLDEEVVISPTTAGVIAGLHREVVESLDGVLLSLETQDPEVAADVRKMKADFSELVEGIASHEIERLRADEPKRLHTYTREIELTETLDDIFKIIRRIARTEMAILQKPGS</sequence>
<feature type="transmembrane region" description="Helical" evidence="6">
    <location>
        <begin position="12"/>
        <end position="32"/>
    </location>
</feature>
<dbReference type="EMBL" id="BMKN01000003">
    <property type="protein sequence ID" value="GGE61834.1"/>
    <property type="molecule type" value="Genomic_DNA"/>
</dbReference>
<comment type="caution">
    <text evidence="8">The sequence shown here is derived from an EMBL/GenBank/DDBJ whole genome shotgun (WGS) entry which is preliminary data.</text>
</comment>
<dbReference type="PANTHER" id="PTHR10010:SF46">
    <property type="entry name" value="SODIUM-DEPENDENT PHOSPHATE TRANSPORT PROTEIN 2B"/>
    <property type="match status" value="1"/>
</dbReference>
<keyword evidence="4 6" id="KW-1133">Transmembrane helix</keyword>
<feature type="transmembrane region" description="Helical" evidence="6">
    <location>
        <begin position="102"/>
        <end position="128"/>
    </location>
</feature>
<dbReference type="Pfam" id="PF02690">
    <property type="entry name" value="Na_Pi_cotrans"/>
    <property type="match status" value="2"/>
</dbReference>
<evidence type="ECO:0000256" key="4">
    <source>
        <dbReference type="ARBA" id="ARBA00022989"/>
    </source>
</evidence>
<evidence type="ECO:0000256" key="5">
    <source>
        <dbReference type="ARBA" id="ARBA00023136"/>
    </source>
</evidence>
<dbReference type="AlphaFoldDB" id="A0A917ANP8"/>
<keyword evidence="5 6" id="KW-0472">Membrane</keyword>
<feature type="transmembrane region" description="Helical" evidence="6">
    <location>
        <begin position="215"/>
        <end position="235"/>
    </location>
</feature>
<dbReference type="NCBIfam" id="NF037997">
    <property type="entry name" value="Na_Pi_symport"/>
    <property type="match status" value="1"/>
</dbReference>
<reference evidence="8" key="1">
    <citation type="journal article" date="2014" name="Int. J. Syst. Evol. Microbiol.">
        <title>Complete genome sequence of Corynebacterium casei LMG S-19264T (=DSM 44701T), isolated from a smear-ripened cheese.</title>
        <authorList>
            <consortium name="US DOE Joint Genome Institute (JGI-PGF)"/>
            <person name="Walter F."/>
            <person name="Albersmeier A."/>
            <person name="Kalinowski J."/>
            <person name="Ruckert C."/>
        </authorList>
    </citation>
    <scope>NUCLEOTIDE SEQUENCE</scope>
    <source>
        <strain evidence="8">CGMCC 1.16012</strain>
    </source>
</reference>
<evidence type="ECO:0000256" key="2">
    <source>
        <dbReference type="ARBA" id="ARBA00022475"/>
    </source>
</evidence>
<feature type="transmembrane region" description="Helical" evidence="6">
    <location>
        <begin position="140"/>
        <end position="158"/>
    </location>
</feature>
<keyword evidence="3 6" id="KW-0812">Transmembrane</keyword>
<dbReference type="InterPro" id="IPR003841">
    <property type="entry name" value="Na/Pi_transpt"/>
</dbReference>
<dbReference type="NCBIfam" id="TIGR00704">
    <property type="entry name" value="NaPi_cotrn_rel"/>
    <property type="match status" value="1"/>
</dbReference>
<evidence type="ECO:0000256" key="3">
    <source>
        <dbReference type="ARBA" id="ARBA00022692"/>
    </source>
</evidence>
<proteinExistence type="predicted"/>
<dbReference type="SUPFAM" id="SSF109755">
    <property type="entry name" value="PhoU-like"/>
    <property type="match status" value="1"/>
</dbReference>
<comment type="subcellular location">
    <subcellularLocation>
        <location evidence="1">Cell membrane</location>
        <topology evidence="1">Multi-pass membrane protein</topology>
    </subcellularLocation>
</comment>
<dbReference type="OrthoDB" id="9763003at2"/>
<dbReference type="PANTHER" id="PTHR10010">
    <property type="entry name" value="SOLUTE CARRIER FAMILY 34 SODIUM PHOSPHATE , MEMBER 2-RELATED"/>
    <property type="match status" value="1"/>
</dbReference>
<keyword evidence="2" id="KW-1003">Cell membrane</keyword>
<protein>
    <submittedName>
        <fullName evidence="8">Na/Pi cotransporter</fullName>
    </submittedName>
</protein>
<evidence type="ECO:0000313" key="9">
    <source>
        <dbReference type="Proteomes" id="UP000606730"/>
    </source>
</evidence>
<dbReference type="Gene3D" id="1.20.58.220">
    <property type="entry name" value="Phosphate transport system protein phou homolog 2, domain 2"/>
    <property type="match status" value="1"/>
</dbReference>
<dbReference type="GO" id="GO:0044341">
    <property type="term" value="P:sodium-dependent phosphate transport"/>
    <property type="evidence" value="ECO:0007669"/>
    <property type="project" value="InterPro"/>
</dbReference>
<dbReference type="GO" id="GO:0005436">
    <property type="term" value="F:sodium:phosphate symporter activity"/>
    <property type="evidence" value="ECO:0007669"/>
    <property type="project" value="InterPro"/>
</dbReference>
<dbReference type="InterPro" id="IPR038078">
    <property type="entry name" value="PhoU-like_sf"/>
</dbReference>
<dbReference type="InterPro" id="IPR026022">
    <property type="entry name" value="PhoU_dom"/>
</dbReference>
<evidence type="ECO:0000256" key="1">
    <source>
        <dbReference type="ARBA" id="ARBA00004651"/>
    </source>
</evidence>
<evidence type="ECO:0000313" key="8">
    <source>
        <dbReference type="EMBL" id="GGE61834.1"/>
    </source>
</evidence>
<organism evidence="8 9">
    <name type="scientific">Actibacterium pelagium</name>
    <dbReference type="NCBI Taxonomy" id="2029103"/>
    <lineage>
        <taxon>Bacteria</taxon>
        <taxon>Pseudomonadati</taxon>
        <taxon>Pseudomonadota</taxon>
        <taxon>Alphaproteobacteria</taxon>
        <taxon>Rhodobacterales</taxon>
        <taxon>Roseobacteraceae</taxon>
        <taxon>Actibacterium</taxon>
    </lineage>
</organism>
<feature type="domain" description="PhoU" evidence="7">
    <location>
        <begin position="353"/>
        <end position="433"/>
    </location>
</feature>
<gene>
    <name evidence="8" type="ORF">GCM10011517_31870</name>
</gene>
<feature type="transmembrane region" description="Helical" evidence="6">
    <location>
        <begin position="241"/>
        <end position="262"/>
    </location>
</feature>
<feature type="transmembrane region" description="Helical" evidence="6">
    <location>
        <begin position="178"/>
        <end position="203"/>
    </location>
</feature>
<name>A0A917ANP8_9RHOB</name>
<dbReference type="Proteomes" id="UP000606730">
    <property type="component" value="Unassembled WGS sequence"/>
</dbReference>
<dbReference type="RefSeq" id="WP_095595342.1">
    <property type="nucleotide sequence ID" value="NZ_BMKN01000003.1"/>
</dbReference>
<feature type="transmembrane region" description="Helical" evidence="6">
    <location>
        <begin position="52"/>
        <end position="82"/>
    </location>
</feature>
<reference evidence="8" key="2">
    <citation type="submission" date="2020-09" db="EMBL/GenBank/DDBJ databases">
        <authorList>
            <person name="Sun Q."/>
            <person name="Zhou Y."/>
        </authorList>
    </citation>
    <scope>NUCLEOTIDE SEQUENCE</scope>
    <source>
        <strain evidence="8">CGMCC 1.16012</strain>
    </source>
</reference>